<dbReference type="RefSeq" id="WP_007685894.1">
    <property type="nucleotide sequence ID" value="NZ_CP013070.1"/>
</dbReference>
<reference evidence="1 2" key="1">
    <citation type="journal article" date="2012" name="J. Bacteriol.">
        <title>Genome sequence of Sphingobium indicum B90A, a hexachlorocyclohexane-degrading bacterium.</title>
        <authorList>
            <person name="Anand S."/>
            <person name="Sangwan N."/>
            <person name="Lata P."/>
            <person name="Kaur J."/>
            <person name="Dua A."/>
            <person name="Singh A.K."/>
            <person name="Verma M."/>
            <person name="Kaur J."/>
            <person name="Khurana J.P."/>
            <person name="Khurana P."/>
            <person name="Mathur S."/>
            <person name="Lal R."/>
        </authorList>
    </citation>
    <scope>NUCLEOTIDE SEQUENCE [LARGE SCALE GENOMIC DNA]</scope>
    <source>
        <strain evidence="2">DSM 16412 / CCM 7286 / MTCC 6364 / B90A</strain>
    </source>
</reference>
<proteinExistence type="predicted"/>
<gene>
    <name evidence="1" type="ORF">SIDU_05980</name>
</gene>
<dbReference type="KEGG" id="sinb:SIDU_05980"/>
<protein>
    <submittedName>
        <fullName evidence="1">Uncharacterized protein</fullName>
    </submittedName>
</protein>
<evidence type="ECO:0000313" key="2">
    <source>
        <dbReference type="Proteomes" id="UP000004550"/>
    </source>
</evidence>
<dbReference type="AlphaFoldDB" id="A0A1L5BMM4"/>
<sequence length="216" mass="24005">MASQIGICNEALSEIAADPINSIEEASTSAFYCRMHYASVLEEVLSWTDWDWALRRVSLAVQVNDRPGEWLYRYGKPADMAEAVRVLPTVTEQVTSLPVVGPYPFPAWDALGKLPFITANGSIYTNLVDAILEYQVNSVDPAVIDRFAARAAALELATRLAMPIKKSRELKSDLIKQAEVVKQRAVAESENRSPRIETDYVSAVEYARMGYMNDGL</sequence>
<dbReference type="Proteomes" id="UP000004550">
    <property type="component" value="Chromosome"/>
</dbReference>
<accession>A0A1L5BMM4</accession>
<name>A0A1L5BMM4_SPHIB</name>
<evidence type="ECO:0000313" key="1">
    <source>
        <dbReference type="EMBL" id="APL94088.1"/>
    </source>
</evidence>
<organism evidence="1 2">
    <name type="scientific">Sphingobium indicum (strain DSM 16412 / CCM 7286 / MTCC 6364 / B90A)</name>
    <dbReference type="NCBI Taxonomy" id="861109"/>
    <lineage>
        <taxon>Bacteria</taxon>
        <taxon>Pseudomonadati</taxon>
        <taxon>Pseudomonadota</taxon>
        <taxon>Alphaproteobacteria</taxon>
        <taxon>Sphingomonadales</taxon>
        <taxon>Sphingomonadaceae</taxon>
        <taxon>Sphingobium</taxon>
    </lineage>
</organism>
<dbReference type="EMBL" id="CP013070">
    <property type="protein sequence ID" value="APL94088.1"/>
    <property type="molecule type" value="Genomic_DNA"/>
</dbReference>